<organism evidence="1 2">
    <name type="scientific">Pseudomonas spelaei</name>
    <dbReference type="NCBI Taxonomy" id="1055469"/>
    <lineage>
        <taxon>Bacteria</taxon>
        <taxon>Pseudomonadati</taxon>
        <taxon>Pseudomonadota</taxon>
        <taxon>Gammaproteobacteria</taxon>
        <taxon>Pseudomonadales</taxon>
        <taxon>Pseudomonadaceae</taxon>
        <taxon>Pseudomonas</taxon>
    </lineage>
</organism>
<dbReference type="AlphaFoldDB" id="A0A6I3WAN3"/>
<reference evidence="1 2" key="1">
    <citation type="submission" date="2019-11" db="EMBL/GenBank/DDBJ databases">
        <title>Pseudomonas karstica sp. nov. and Pseudomonas spelaei sp. nov. from karst caves.</title>
        <authorList>
            <person name="Zeman M."/>
        </authorList>
    </citation>
    <scope>NUCLEOTIDE SEQUENCE [LARGE SCALE GENOMIC DNA]</scope>
    <source>
        <strain evidence="1 2">CCM 7893</strain>
    </source>
</reference>
<protein>
    <submittedName>
        <fullName evidence="1">Uncharacterized protein</fullName>
    </submittedName>
</protein>
<accession>A0A6I3WAN3</accession>
<dbReference type="RefSeq" id="WP_155585871.1">
    <property type="nucleotide sequence ID" value="NZ_JBHSTH010000023.1"/>
</dbReference>
<evidence type="ECO:0000313" key="2">
    <source>
        <dbReference type="Proteomes" id="UP000438196"/>
    </source>
</evidence>
<name>A0A6I3WAN3_9PSED</name>
<keyword evidence="2" id="KW-1185">Reference proteome</keyword>
<comment type="caution">
    <text evidence="1">The sequence shown here is derived from an EMBL/GenBank/DDBJ whole genome shotgun (WGS) entry which is preliminary data.</text>
</comment>
<proteinExistence type="predicted"/>
<dbReference type="Proteomes" id="UP000438196">
    <property type="component" value="Unassembled WGS sequence"/>
</dbReference>
<gene>
    <name evidence="1" type="ORF">GNF76_25640</name>
</gene>
<sequence>MINYKQGGYTAASVTSLWGGGADFHLPGTKWYEGPVNKDGGADKQGAPYDANKVKYWHPRGCSCKYCINNYEGSWQLGHPEFNEKPPVYWDAGVININKDNAAAKLREMIEDLAYRLDGQPIAGLFIPDGARYKLGFLINGGGDGNPTMSPEEMIDKIFSAALTGSFKQEVEFVNSRKSTLHVKVDIMLVPF</sequence>
<evidence type="ECO:0000313" key="1">
    <source>
        <dbReference type="EMBL" id="MUF07740.1"/>
    </source>
</evidence>
<dbReference type="EMBL" id="WNNK01000030">
    <property type="protein sequence ID" value="MUF07740.1"/>
    <property type="molecule type" value="Genomic_DNA"/>
</dbReference>